<keyword evidence="4" id="KW-1185">Reference proteome</keyword>
<dbReference type="PANTHER" id="PTHR43031">
    <property type="entry name" value="FAD-DEPENDENT OXIDOREDUCTASE"/>
    <property type="match status" value="1"/>
</dbReference>
<accession>A0A919X9U5</accession>
<dbReference type="AlphaFoldDB" id="A0A919X9U5"/>
<dbReference type="InterPro" id="IPR050229">
    <property type="entry name" value="GlpE_sulfurtransferase"/>
</dbReference>
<dbReference type="Pfam" id="PF00581">
    <property type="entry name" value="Rhodanese"/>
    <property type="match status" value="1"/>
</dbReference>
<dbReference type="PANTHER" id="PTHR43031:SF17">
    <property type="entry name" value="SULFURTRANSFERASE YTWF-RELATED"/>
    <property type="match status" value="1"/>
</dbReference>
<protein>
    <submittedName>
        <fullName evidence="3">Sulfurtransferase</fullName>
    </submittedName>
</protein>
<dbReference type="InterPro" id="IPR001763">
    <property type="entry name" value="Rhodanese-like_dom"/>
</dbReference>
<evidence type="ECO:0000259" key="2">
    <source>
        <dbReference type="PROSITE" id="PS50206"/>
    </source>
</evidence>
<feature type="transmembrane region" description="Helical" evidence="1">
    <location>
        <begin position="6"/>
        <end position="27"/>
    </location>
</feature>
<dbReference type="PROSITE" id="PS50206">
    <property type="entry name" value="RHODANESE_3"/>
    <property type="match status" value="1"/>
</dbReference>
<dbReference type="SMART" id="SM00450">
    <property type="entry name" value="RHOD"/>
    <property type="match status" value="1"/>
</dbReference>
<evidence type="ECO:0000313" key="3">
    <source>
        <dbReference type="EMBL" id="GIO28701.1"/>
    </source>
</evidence>
<gene>
    <name evidence="3" type="ORF">J43TS3_33120</name>
</gene>
<dbReference type="InterPro" id="IPR036873">
    <property type="entry name" value="Rhodanese-like_dom_sf"/>
</dbReference>
<sequence length="126" mass="14599">MELNYWLLAIVIVILIVTRFIPVKGITNITPTEAKEKFKQKNVQFIDVRTPGEYTRNHQLPFRNIPLYELTQRVNELNKTKDVVVICQSGIRSSKAARVLKKHGFNQIFNVKGGMSAWKRMNMPNN</sequence>
<keyword evidence="1" id="KW-0812">Transmembrane</keyword>
<dbReference type="Proteomes" id="UP000676917">
    <property type="component" value="Unassembled WGS sequence"/>
</dbReference>
<dbReference type="Gene3D" id="3.40.250.10">
    <property type="entry name" value="Rhodanese-like domain"/>
    <property type="match status" value="1"/>
</dbReference>
<feature type="domain" description="Rhodanese" evidence="2">
    <location>
        <begin position="39"/>
        <end position="126"/>
    </location>
</feature>
<evidence type="ECO:0000313" key="4">
    <source>
        <dbReference type="Proteomes" id="UP000676917"/>
    </source>
</evidence>
<dbReference type="SUPFAM" id="SSF52821">
    <property type="entry name" value="Rhodanese/Cell cycle control phosphatase"/>
    <property type="match status" value="1"/>
</dbReference>
<dbReference type="EMBL" id="BORP01000008">
    <property type="protein sequence ID" value="GIO28701.1"/>
    <property type="molecule type" value="Genomic_DNA"/>
</dbReference>
<keyword evidence="1" id="KW-0472">Membrane</keyword>
<reference evidence="3" key="1">
    <citation type="submission" date="2021-03" db="EMBL/GenBank/DDBJ databases">
        <title>Antimicrobial resistance genes in bacteria isolated from Japanese honey, and their potential for conferring macrolide and lincosamide resistance in the American foulbrood pathogen Paenibacillus larvae.</title>
        <authorList>
            <person name="Okamoto M."/>
            <person name="Kumagai M."/>
            <person name="Kanamori H."/>
            <person name="Takamatsu D."/>
        </authorList>
    </citation>
    <scope>NUCLEOTIDE SEQUENCE</scope>
    <source>
        <strain evidence="3">J43TS3</strain>
    </source>
</reference>
<proteinExistence type="predicted"/>
<organism evidence="3 4">
    <name type="scientific">Ornithinibacillus bavariensis</name>
    <dbReference type="NCBI Taxonomy" id="545502"/>
    <lineage>
        <taxon>Bacteria</taxon>
        <taxon>Bacillati</taxon>
        <taxon>Bacillota</taxon>
        <taxon>Bacilli</taxon>
        <taxon>Bacillales</taxon>
        <taxon>Bacillaceae</taxon>
        <taxon>Ornithinibacillus</taxon>
    </lineage>
</organism>
<evidence type="ECO:0000256" key="1">
    <source>
        <dbReference type="SAM" id="Phobius"/>
    </source>
</evidence>
<comment type="caution">
    <text evidence="3">The sequence shown here is derived from an EMBL/GenBank/DDBJ whole genome shotgun (WGS) entry which is preliminary data.</text>
</comment>
<dbReference type="RefSeq" id="WP_212922153.1">
    <property type="nucleotide sequence ID" value="NZ_BORP01000008.1"/>
</dbReference>
<name>A0A919X9U5_9BACI</name>
<keyword evidence="1" id="KW-1133">Transmembrane helix</keyword>
<dbReference type="CDD" id="cd00158">
    <property type="entry name" value="RHOD"/>
    <property type="match status" value="1"/>
</dbReference>